<dbReference type="AlphaFoldDB" id="A0AA49JZN2"/>
<dbReference type="Pfam" id="PF05569">
    <property type="entry name" value="Peptidase_M56"/>
    <property type="match status" value="1"/>
</dbReference>
<dbReference type="KEGG" id="pspc:Strain318_001168"/>
<dbReference type="CDD" id="cd07326">
    <property type="entry name" value="M56_BlaR1_MecR1_like"/>
    <property type="match status" value="1"/>
</dbReference>
<organism evidence="3 4">
    <name type="scientific">Pseudogemmatithrix spongiicola</name>
    <dbReference type="NCBI Taxonomy" id="3062599"/>
    <lineage>
        <taxon>Bacteria</taxon>
        <taxon>Pseudomonadati</taxon>
        <taxon>Gemmatimonadota</taxon>
        <taxon>Gemmatimonadia</taxon>
        <taxon>Gemmatimonadales</taxon>
        <taxon>Gemmatimonadaceae</taxon>
        <taxon>Pseudogemmatithrix</taxon>
    </lineage>
</organism>
<dbReference type="EMBL" id="CP130613">
    <property type="protein sequence ID" value="WKW14810.1"/>
    <property type="molecule type" value="Genomic_DNA"/>
</dbReference>
<evidence type="ECO:0000313" key="4">
    <source>
        <dbReference type="Proteomes" id="UP001229955"/>
    </source>
</evidence>
<dbReference type="InterPro" id="IPR008756">
    <property type="entry name" value="Peptidase_M56"/>
</dbReference>
<dbReference type="RefSeq" id="WP_367887586.1">
    <property type="nucleotide sequence ID" value="NZ_CP130612.1"/>
</dbReference>
<keyword evidence="4" id="KW-1185">Reference proteome</keyword>
<evidence type="ECO:0000259" key="1">
    <source>
        <dbReference type="Pfam" id="PF05569"/>
    </source>
</evidence>
<accession>A0AA49JU11</accession>
<reference evidence="3" key="1">
    <citation type="submission" date="2023-07" db="EMBL/GenBank/DDBJ databases">
        <authorList>
            <person name="Haufschild T."/>
            <person name="Kallscheuer N."/>
            <person name="Hammer J."/>
            <person name="Kohn T."/>
            <person name="Kabuu M."/>
            <person name="Jogler M."/>
            <person name="Wohfarth N."/>
            <person name="Heuer A."/>
            <person name="Rohde M."/>
            <person name="van Teeseling M.C.F."/>
            <person name="Jogler C."/>
        </authorList>
    </citation>
    <scope>NUCLEOTIDE SEQUENCE</scope>
    <source>
        <strain evidence="2">Strain 138</strain>
        <strain evidence="3">Strain 318</strain>
    </source>
</reference>
<feature type="domain" description="Peptidase M56" evidence="1">
    <location>
        <begin position="56"/>
        <end position="199"/>
    </location>
</feature>
<evidence type="ECO:0000313" key="2">
    <source>
        <dbReference type="EMBL" id="WKW11900.1"/>
    </source>
</evidence>
<proteinExistence type="predicted"/>
<protein>
    <submittedName>
        <fullName evidence="3">M56 family metallopeptidase</fullName>
    </submittedName>
</protein>
<dbReference type="Proteomes" id="UP001229955">
    <property type="component" value="Chromosome"/>
</dbReference>
<accession>A0AA49JZN2</accession>
<evidence type="ECO:0000313" key="3">
    <source>
        <dbReference type="EMBL" id="WKW14810.1"/>
    </source>
</evidence>
<name>A0AA49JZN2_9BACT</name>
<dbReference type="PANTHER" id="PTHR34978">
    <property type="entry name" value="POSSIBLE SENSOR-TRANSDUCER PROTEIN BLAR"/>
    <property type="match status" value="1"/>
</dbReference>
<dbReference type="InterPro" id="IPR052173">
    <property type="entry name" value="Beta-lactam_resp_regulator"/>
</dbReference>
<dbReference type="Gene3D" id="3.30.2010.10">
    <property type="entry name" value="Metalloproteases ('zincins'), catalytic domain"/>
    <property type="match status" value="1"/>
</dbReference>
<dbReference type="PANTHER" id="PTHR34978:SF3">
    <property type="entry name" value="SLR0241 PROTEIN"/>
    <property type="match status" value="1"/>
</dbReference>
<sequence length="323" mass="34976">MLFAIVALLLLGVTPVVGHHVLGAVPWLSAEQHHLAMLCLVALHQFLEPVHDIAHWLLYAGVVFVVLERGRVLWRHGRVMRDLPQARVSPDSAMGRAALAAGLRIEQVWAVRGLPMPAFTTGWVRPRVVVATDLSERLTPDELTAVLAHEAVHLRRRDPLRLFALRSLASLLFWLPVLRRVAADLEDEVEITADDEVALCLALPLASAVLKLGGGASTPVAATVGFQRADLLPRRIRRLAGEDALVVSHTSTRSLIAASVALLLAWSSGVMVLHPLSDPGQHAAHGPAHCDHPEANPLTHLFCRGWSFGGDGCPHEAARRSAP</sequence>
<dbReference type="EMBL" id="CP130612">
    <property type="protein sequence ID" value="WKW11900.1"/>
    <property type="molecule type" value="Genomic_DNA"/>
</dbReference>
<gene>
    <name evidence="2" type="ORF">Strain138_001168</name>
    <name evidence="3" type="ORF">Strain318_001168</name>
</gene>